<protein>
    <recommendedName>
        <fullName evidence="1">SnoaL-like domain-containing protein</fullName>
    </recommendedName>
</protein>
<evidence type="ECO:0000259" key="1">
    <source>
        <dbReference type="Pfam" id="PF13577"/>
    </source>
</evidence>
<reference evidence="2 3" key="1">
    <citation type="submission" date="2017-08" db="EMBL/GenBank/DDBJ databases">
        <title>Infants hospitalized years apart are colonized by the same room-sourced microbial strains.</title>
        <authorList>
            <person name="Brooks B."/>
            <person name="Olm M.R."/>
            <person name="Firek B.A."/>
            <person name="Baker R."/>
            <person name="Thomas B.C."/>
            <person name="Morowitz M.J."/>
            <person name="Banfield J.F."/>
        </authorList>
    </citation>
    <scope>NUCLEOTIDE SEQUENCE [LARGE SCALE GENOMIC DNA]</scope>
    <source>
        <strain evidence="2">S2_005_001_R1_22</strain>
    </source>
</reference>
<dbReference type="InterPro" id="IPR037401">
    <property type="entry name" value="SnoaL-like"/>
</dbReference>
<dbReference type="Gene3D" id="3.10.450.50">
    <property type="match status" value="1"/>
</dbReference>
<accession>A0A2W5R8L6</accession>
<dbReference type="EMBL" id="QFQI01000008">
    <property type="protein sequence ID" value="PZQ59680.1"/>
    <property type="molecule type" value="Genomic_DNA"/>
</dbReference>
<organism evidence="2 3">
    <name type="scientific">Sphingomonas taxi</name>
    <dbReference type="NCBI Taxonomy" id="1549858"/>
    <lineage>
        <taxon>Bacteria</taxon>
        <taxon>Pseudomonadati</taxon>
        <taxon>Pseudomonadota</taxon>
        <taxon>Alphaproteobacteria</taxon>
        <taxon>Sphingomonadales</taxon>
        <taxon>Sphingomonadaceae</taxon>
        <taxon>Sphingomonas</taxon>
    </lineage>
</organism>
<feature type="domain" description="SnoaL-like" evidence="1">
    <location>
        <begin position="42"/>
        <end position="166"/>
    </location>
</feature>
<dbReference type="SUPFAM" id="SSF54427">
    <property type="entry name" value="NTF2-like"/>
    <property type="match status" value="1"/>
</dbReference>
<gene>
    <name evidence="2" type="ORF">DI544_11180</name>
</gene>
<comment type="caution">
    <text evidence="2">The sequence shown here is derived from an EMBL/GenBank/DDBJ whole genome shotgun (WGS) entry which is preliminary data.</text>
</comment>
<dbReference type="InterPro" id="IPR032710">
    <property type="entry name" value="NTF2-like_dom_sf"/>
</dbReference>
<evidence type="ECO:0000313" key="2">
    <source>
        <dbReference type="EMBL" id="PZQ59680.1"/>
    </source>
</evidence>
<dbReference type="CDD" id="cd00531">
    <property type="entry name" value="NTF2_like"/>
    <property type="match status" value="1"/>
</dbReference>
<proteinExistence type="predicted"/>
<dbReference type="AlphaFoldDB" id="A0A2W5R8L6"/>
<name>A0A2W5R8L6_9SPHN</name>
<dbReference type="Proteomes" id="UP000249229">
    <property type="component" value="Unassembled WGS sequence"/>
</dbReference>
<evidence type="ECO:0000313" key="3">
    <source>
        <dbReference type="Proteomes" id="UP000249229"/>
    </source>
</evidence>
<dbReference type="Pfam" id="PF13577">
    <property type="entry name" value="SnoaL_4"/>
    <property type="match status" value="1"/>
</dbReference>
<sequence length="173" mass="19348">MASRRCCWGCPSPDRTAARRARSRGSPDHRPYLENHVPVLAIADRIGIEDLLTALCRAVDDRDPDRLGELVVPDVHFDMGHAVLEGRQVVIDAFRARAQDLSFTARHTWSNLTVEAVGDDHATVTSIFATFAHLRNGDAITPVWRAGDTRDRMVRESDGRWLLAAREMRAVLP</sequence>